<dbReference type="RefSeq" id="YP_003359116.1">
    <property type="nucleotide sequence ID" value="NC_013698.1"/>
</dbReference>
<protein>
    <submittedName>
        <fullName evidence="1">Uncharacterized protein</fullName>
    </submittedName>
</protein>
<reference evidence="1 2" key="1">
    <citation type="journal article" date="2010" name="Microbiology">
        <title>The endolysins of bacteriophages CMP1 and CN77 are specific for the lysis of Clavibacter michiganensis strains.</title>
        <authorList>
            <person name="Wittmann J."/>
            <person name="Eichenlaub R."/>
            <person name="Dreiseikelmann B."/>
        </authorList>
    </citation>
    <scope>NUCLEOTIDE SEQUENCE [LARGE SCALE GENOMIC DNA]</scope>
</reference>
<dbReference type="GeneID" id="8684211"/>
<keyword evidence="2" id="KW-1185">Reference proteome</keyword>
<dbReference type="KEGG" id="vg:8684211"/>
<dbReference type="EMBL" id="GQ241246">
    <property type="protein sequence ID" value="ACY35921.1"/>
    <property type="molecule type" value="Genomic_DNA"/>
</dbReference>
<gene>
    <name evidence="1" type="ORF">CMP1-25</name>
</gene>
<accession>D0U209</accession>
<evidence type="ECO:0000313" key="1">
    <source>
        <dbReference type="EMBL" id="ACY35921.1"/>
    </source>
</evidence>
<dbReference type="Proteomes" id="UP000002628">
    <property type="component" value="Segment"/>
</dbReference>
<sequence>MSSNGIAESEAILSYMKKWAGGRVSEELNDDSVIVRDSLGMIRPYVIISFLEPFGMNSDRSLDGEGAQPMMMPWTATLWGPSAKNLRQLAGSIRNDVRGKKFTENMSEIEVVGGGSFAPKDADGVPSLYARTISCQNRINMSTDNPSVEASPSPAGM</sequence>
<evidence type="ECO:0000313" key="2">
    <source>
        <dbReference type="Proteomes" id="UP000002628"/>
    </source>
</evidence>
<organism evidence="1 2">
    <name type="scientific">Clavibacter phage CMP1</name>
    <dbReference type="NCBI Taxonomy" id="686439"/>
    <lineage>
        <taxon>Viruses</taxon>
        <taxon>Duplodnaviria</taxon>
        <taxon>Heunggongvirae</taxon>
        <taxon>Uroviricota</taxon>
        <taxon>Caudoviricetes</taxon>
        <taxon>Cimpunavirus</taxon>
        <taxon>Cimpunavirus CMP1</taxon>
    </lineage>
</organism>
<proteinExistence type="predicted"/>
<name>D0U209_9CAUD</name>